<dbReference type="EMBL" id="CADCTW010000042">
    <property type="protein sequence ID" value="CAA9304852.1"/>
    <property type="molecule type" value="Genomic_DNA"/>
</dbReference>
<feature type="non-terminal residue" evidence="2">
    <location>
        <position position="53"/>
    </location>
</feature>
<feature type="region of interest" description="Disordered" evidence="1">
    <location>
        <begin position="1"/>
        <end position="53"/>
    </location>
</feature>
<feature type="non-terminal residue" evidence="2">
    <location>
        <position position="1"/>
    </location>
</feature>
<protein>
    <submittedName>
        <fullName evidence="2">Uncharacterized protein</fullName>
    </submittedName>
</protein>
<evidence type="ECO:0000256" key="1">
    <source>
        <dbReference type="SAM" id="MobiDB-lite"/>
    </source>
</evidence>
<reference evidence="2" key="1">
    <citation type="submission" date="2020-02" db="EMBL/GenBank/DDBJ databases">
        <authorList>
            <person name="Meier V. D."/>
        </authorList>
    </citation>
    <scope>NUCLEOTIDE SEQUENCE</scope>
    <source>
        <strain evidence="2">AVDCRST_MAG68</strain>
    </source>
</reference>
<name>A0A6J4KFR7_9BACT</name>
<evidence type="ECO:0000313" key="2">
    <source>
        <dbReference type="EMBL" id="CAA9304852.1"/>
    </source>
</evidence>
<gene>
    <name evidence="2" type="ORF">AVDCRST_MAG68-743</name>
</gene>
<organism evidence="2">
    <name type="scientific">uncultured Gemmatimonadota bacterium</name>
    <dbReference type="NCBI Taxonomy" id="203437"/>
    <lineage>
        <taxon>Bacteria</taxon>
        <taxon>Pseudomonadati</taxon>
        <taxon>Gemmatimonadota</taxon>
        <taxon>environmental samples</taxon>
    </lineage>
</organism>
<dbReference type="AlphaFoldDB" id="A0A6J4KFR7"/>
<accession>A0A6J4KFR7</accession>
<proteinExistence type="predicted"/>
<sequence>APPSPSSLGEGGRGGEGHHRAPLPFPIPHQASTFQHADGTRRPAITAAGESAL</sequence>